<feature type="domain" description="EamA" evidence="2">
    <location>
        <begin position="5"/>
        <end position="138"/>
    </location>
</feature>
<feature type="transmembrane region" description="Helical" evidence="1">
    <location>
        <begin position="95"/>
        <end position="115"/>
    </location>
</feature>
<evidence type="ECO:0000256" key="1">
    <source>
        <dbReference type="SAM" id="Phobius"/>
    </source>
</evidence>
<proteinExistence type="predicted"/>
<dbReference type="SUPFAM" id="SSF103481">
    <property type="entry name" value="Multidrug resistance efflux transporter EmrE"/>
    <property type="match status" value="2"/>
</dbReference>
<accession>A0A0G0K4A1</accession>
<feature type="transmembrane region" description="Helical" evidence="1">
    <location>
        <begin position="210"/>
        <end position="232"/>
    </location>
</feature>
<reference evidence="3 4" key="1">
    <citation type="journal article" date="2015" name="Nature">
        <title>rRNA introns, odd ribosomes, and small enigmatic genomes across a large radiation of phyla.</title>
        <authorList>
            <person name="Brown C.T."/>
            <person name="Hug L.A."/>
            <person name="Thomas B.C."/>
            <person name="Sharon I."/>
            <person name="Castelle C.J."/>
            <person name="Singh A."/>
            <person name="Wilkins M.J."/>
            <person name="Williams K.H."/>
            <person name="Banfield J.F."/>
        </authorList>
    </citation>
    <scope>NUCLEOTIDE SEQUENCE [LARGE SCALE GENOMIC DNA]</scope>
</reference>
<dbReference type="GO" id="GO:0016020">
    <property type="term" value="C:membrane"/>
    <property type="evidence" value="ECO:0007669"/>
    <property type="project" value="InterPro"/>
</dbReference>
<evidence type="ECO:0000313" key="3">
    <source>
        <dbReference type="EMBL" id="KKQ35471.1"/>
    </source>
</evidence>
<feature type="transmembrane region" description="Helical" evidence="1">
    <location>
        <begin position="177"/>
        <end position="198"/>
    </location>
</feature>
<dbReference type="PANTHER" id="PTHR22911">
    <property type="entry name" value="ACYL-MALONYL CONDENSING ENZYME-RELATED"/>
    <property type="match status" value="1"/>
</dbReference>
<feature type="transmembrane region" description="Helical" evidence="1">
    <location>
        <begin position="239"/>
        <end position="259"/>
    </location>
</feature>
<dbReference type="Pfam" id="PF00892">
    <property type="entry name" value="EamA"/>
    <property type="match status" value="2"/>
</dbReference>
<feature type="transmembrane region" description="Helical" evidence="1">
    <location>
        <begin position="147"/>
        <end position="165"/>
    </location>
</feature>
<feature type="transmembrane region" description="Helical" evidence="1">
    <location>
        <begin position="37"/>
        <end position="54"/>
    </location>
</feature>
<keyword evidence="1" id="KW-1133">Transmembrane helix</keyword>
<evidence type="ECO:0000259" key="2">
    <source>
        <dbReference type="Pfam" id="PF00892"/>
    </source>
</evidence>
<feature type="transmembrane region" description="Helical" evidence="1">
    <location>
        <begin position="66"/>
        <end position="89"/>
    </location>
</feature>
<keyword evidence="1" id="KW-0472">Membrane</keyword>
<dbReference type="EMBL" id="LBTH01000024">
    <property type="protein sequence ID" value="KKQ35471.1"/>
    <property type="molecule type" value="Genomic_DNA"/>
</dbReference>
<dbReference type="InterPro" id="IPR000620">
    <property type="entry name" value="EamA_dom"/>
</dbReference>
<gene>
    <name evidence="3" type="ORF">US52_C0024G0005</name>
</gene>
<evidence type="ECO:0000313" key="4">
    <source>
        <dbReference type="Proteomes" id="UP000034852"/>
    </source>
</evidence>
<keyword evidence="1" id="KW-0812">Transmembrane</keyword>
<feature type="transmembrane region" description="Helical" evidence="1">
    <location>
        <begin position="124"/>
        <end position="141"/>
    </location>
</feature>
<comment type="caution">
    <text evidence="3">The sequence shown here is derived from an EMBL/GenBank/DDBJ whole genome shotgun (WGS) entry which is preliminary data.</text>
</comment>
<dbReference type="AlphaFoldDB" id="A0A0G0K4A1"/>
<dbReference type="Proteomes" id="UP000034852">
    <property type="component" value="Unassembled WGS sequence"/>
</dbReference>
<organism evidence="3 4">
    <name type="scientific">candidate division WS6 bacterium GW2011_GWA2_37_6</name>
    <dbReference type="NCBI Taxonomy" id="1619087"/>
    <lineage>
        <taxon>Bacteria</taxon>
        <taxon>Candidatus Dojkabacteria</taxon>
    </lineage>
</organism>
<dbReference type="InterPro" id="IPR037185">
    <property type="entry name" value="EmrE-like"/>
</dbReference>
<feature type="domain" description="EamA" evidence="2">
    <location>
        <begin position="148"/>
        <end position="282"/>
    </location>
</feature>
<sequence>MKTKSGFLSLLVCGLILAVFGVFVRVLNQYIGGLTQVGGRMAVATLIVLPYLLYKKISLKTSISNWPLFTIFILSFPLYIVFFTLSILNTKLVNAFFYLFASSMLTSFIMGYFYFKERINKENLVAAFLLLSGLCFLVYPFDFNQSWKGVLAGILGGIFWGVSNATRKFYTGKINNWAVIFYQMMTGAALSFFIAYFLNEFPHNQWILPSLSLLIIYGIGMVIIQTLLFIGFKNFPLNLGSIVLASQLFFVEFVGIFVFKEMPSLTELVGSLFVILAIIMSNLKIRS</sequence>
<feature type="transmembrane region" description="Helical" evidence="1">
    <location>
        <begin position="265"/>
        <end position="283"/>
    </location>
</feature>
<name>A0A0G0K4A1_9BACT</name>
<protein>
    <recommendedName>
        <fullName evidence="2">EamA domain-containing protein</fullName>
    </recommendedName>
</protein>